<evidence type="ECO:0000256" key="1">
    <source>
        <dbReference type="SAM" id="MobiDB-lite"/>
    </source>
</evidence>
<feature type="compositionally biased region" description="Polar residues" evidence="1">
    <location>
        <begin position="454"/>
        <end position="468"/>
    </location>
</feature>
<protein>
    <submittedName>
        <fullName evidence="3">Uncharacterized protein</fullName>
    </submittedName>
</protein>
<comment type="caution">
    <text evidence="3">The sequence shown here is derived from an EMBL/GenBank/DDBJ whole genome shotgun (WGS) entry which is preliminary data.</text>
</comment>
<feature type="compositionally biased region" description="Low complexity" evidence="1">
    <location>
        <begin position="243"/>
        <end position="253"/>
    </location>
</feature>
<feature type="chain" id="PRO_5046891452" evidence="2">
    <location>
        <begin position="16"/>
        <end position="490"/>
    </location>
</feature>
<evidence type="ECO:0000313" key="4">
    <source>
        <dbReference type="Proteomes" id="UP001287286"/>
    </source>
</evidence>
<reference evidence="3 4" key="1">
    <citation type="journal article" date="2024" name="Microbiol. Resour. Announc.">
        <title>Genome annotations for the ascomycete fungi Trichoderma harzianum, Trichoderma aggressivum, and Purpureocillium lilacinum.</title>
        <authorList>
            <person name="Beijen E.P.W."/>
            <person name="Ohm R.A."/>
        </authorList>
    </citation>
    <scope>NUCLEOTIDE SEQUENCE [LARGE SCALE GENOMIC DNA]</scope>
    <source>
        <strain evidence="3 4">CBS 150709</strain>
    </source>
</reference>
<feature type="region of interest" description="Disordered" evidence="1">
    <location>
        <begin position="234"/>
        <end position="261"/>
    </location>
</feature>
<dbReference type="Proteomes" id="UP001287286">
    <property type="component" value="Unassembled WGS sequence"/>
</dbReference>
<feature type="signal peptide" evidence="2">
    <location>
        <begin position="1"/>
        <end position="15"/>
    </location>
</feature>
<keyword evidence="4" id="KW-1185">Reference proteome</keyword>
<gene>
    <name evidence="3" type="ORF">Purlil1_5589</name>
</gene>
<name>A0ABR0C228_PURLI</name>
<accession>A0ABR0C228</accession>
<evidence type="ECO:0000313" key="3">
    <source>
        <dbReference type="EMBL" id="KAK4089963.1"/>
    </source>
</evidence>
<proteinExistence type="predicted"/>
<evidence type="ECO:0000256" key="2">
    <source>
        <dbReference type="SAM" id="SignalP"/>
    </source>
</evidence>
<feature type="region of interest" description="Disordered" evidence="1">
    <location>
        <begin position="450"/>
        <end position="490"/>
    </location>
</feature>
<dbReference type="EMBL" id="JAWRVI010000017">
    <property type="protein sequence ID" value="KAK4089963.1"/>
    <property type="molecule type" value="Genomic_DNA"/>
</dbReference>
<organism evidence="3 4">
    <name type="scientific">Purpureocillium lilacinum</name>
    <name type="common">Paecilomyces lilacinus</name>
    <dbReference type="NCBI Taxonomy" id="33203"/>
    <lineage>
        <taxon>Eukaryota</taxon>
        <taxon>Fungi</taxon>
        <taxon>Dikarya</taxon>
        <taxon>Ascomycota</taxon>
        <taxon>Pezizomycotina</taxon>
        <taxon>Sordariomycetes</taxon>
        <taxon>Hypocreomycetidae</taxon>
        <taxon>Hypocreales</taxon>
        <taxon>Ophiocordycipitaceae</taxon>
        <taxon>Purpureocillium</taxon>
    </lineage>
</organism>
<keyword evidence="2" id="KW-0732">Signal</keyword>
<sequence length="490" mass="52303">MQLVRFVALVAPATACRLDATDSLGNEARPSSLVPGRASEGQAAQVVCAFSSSPAWKHARRATPAPRIARFVCLLTCLWPLTRRSHHVYIASSNQTPAVTTIPQPRRTSRFAGAAVGDLIRHMANKKDLAVNASGCWPWSRDQAMDVSGGLALTCRRASSPPEISCATAVTVDSPTFGLPPTGWEVLLSASVGAVLPSGGRDHVTIASHADDGGEVAATLKDCSMRAYVPSEAGAGHRWSRKASPPATAAAPAGYSHGSDSGARRLSLWRTVAGWCATVPVPLLRVSHSSPPHGAATTAALTKIRDATCYHEQAVWSCIQPRDAGWRDVRPLQAVASFDDGRERVTAVGNQGSSKMDDHLTTPPYRLPRPRRPSKVVRLDTVAQDFQAERVGVQLFQPARVKVSDRRWSWVATAGTVPFSLRPAMTLCQTIAHTTRRLTGDSQVAAETAARAVTSPTQTSQRCSSSHTIPVMSSEKSEISTGNQHEDPVS</sequence>